<dbReference type="Gramene" id="OGLUM02G30800.2">
    <property type="protein sequence ID" value="OGLUM02G30800.2"/>
    <property type="gene ID" value="OGLUM02G30800"/>
</dbReference>
<protein>
    <recommendedName>
        <fullName evidence="3">Serine protease</fullName>
    </recommendedName>
</protein>
<dbReference type="HOGENOM" id="CLU_075420_0_0_1"/>
<organism evidence="1">
    <name type="scientific">Oryza glumipatula</name>
    <dbReference type="NCBI Taxonomy" id="40148"/>
    <lineage>
        <taxon>Eukaryota</taxon>
        <taxon>Viridiplantae</taxon>
        <taxon>Streptophyta</taxon>
        <taxon>Embryophyta</taxon>
        <taxon>Tracheophyta</taxon>
        <taxon>Spermatophyta</taxon>
        <taxon>Magnoliopsida</taxon>
        <taxon>Liliopsida</taxon>
        <taxon>Poales</taxon>
        <taxon>Poaceae</taxon>
        <taxon>BOP clade</taxon>
        <taxon>Oryzoideae</taxon>
        <taxon>Oryzeae</taxon>
        <taxon>Oryzinae</taxon>
        <taxon>Oryza</taxon>
    </lineage>
</organism>
<proteinExistence type="predicted"/>
<reference evidence="1" key="2">
    <citation type="submission" date="2018-05" db="EMBL/GenBank/DDBJ databases">
        <title>OgluRS3 (Oryza glumaepatula Reference Sequence Version 3).</title>
        <authorList>
            <person name="Zhang J."/>
            <person name="Kudrna D."/>
            <person name="Lee S."/>
            <person name="Talag J."/>
            <person name="Welchert J."/>
            <person name="Wing R.A."/>
        </authorList>
    </citation>
    <scope>NUCLEOTIDE SEQUENCE [LARGE SCALE GENOMIC DNA]</scope>
</reference>
<keyword evidence="2" id="KW-1185">Reference proteome</keyword>
<sequence>MGPIAYTVRVLEAVTSRTSHETRALPRRAQEDNGRSHAFDPCAGELDADDQGFLVYCIEHEKPRIVSERDFVKMSSRTDIDSAKMSFLEATTSVSVATLVRINKFDGMHEGFAIGSVVYTDKTNIVVLTNASAYNEDKNYLALDVGDGKLLKAENIATNGNSVLRCLLFRNASNFKGITFSKDTVERGQVIFTPAKAWADIPPSLYPGSVIHPKCTSIENFLRGPVRVVNRYDNHFSVTCPVSGPMPQLGLSSILQSIAGTPVFNMRGEVVGLIELCSKGSYDIKFARNSTSVINQLQALFDEEDWLSALKRELVKRTST</sequence>
<dbReference type="SUPFAM" id="SSF50494">
    <property type="entry name" value="Trypsin-like serine proteases"/>
    <property type="match status" value="1"/>
</dbReference>
<name>A0A0D9YXC9_9ORYZ</name>
<evidence type="ECO:0008006" key="3">
    <source>
        <dbReference type="Google" id="ProtNLM"/>
    </source>
</evidence>
<accession>A0A0D9YXC9</accession>
<dbReference type="AlphaFoldDB" id="A0A0D9YXC9"/>
<dbReference type="EnsemblPlants" id="OGLUM02G30800.2">
    <property type="protein sequence ID" value="OGLUM02G30800.2"/>
    <property type="gene ID" value="OGLUM02G30800"/>
</dbReference>
<evidence type="ECO:0000313" key="2">
    <source>
        <dbReference type="Proteomes" id="UP000026961"/>
    </source>
</evidence>
<dbReference type="Proteomes" id="UP000026961">
    <property type="component" value="Chromosome 2"/>
</dbReference>
<reference evidence="1" key="1">
    <citation type="submission" date="2015-04" db="UniProtKB">
        <authorList>
            <consortium name="EnsemblPlants"/>
        </authorList>
    </citation>
    <scope>IDENTIFICATION</scope>
</reference>
<dbReference type="InterPro" id="IPR009003">
    <property type="entry name" value="Peptidase_S1_PA"/>
</dbReference>
<evidence type="ECO:0000313" key="1">
    <source>
        <dbReference type="EnsemblPlants" id="OGLUM02G30800.2"/>
    </source>
</evidence>